<evidence type="ECO:0000313" key="8">
    <source>
        <dbReference type="Proteomes" id="UP001338125"/>
    </source>
</evidence>
<feature type="transmembrane region" description="Helical" evidence="5">
    <location>
        <begin position="48"/>
        <end position="69"/>
    </location>
</feature>
<dbReference type="Proteomes" id="UP001338125">
    <property type="component" value="Unassembled WGS sequence"/>
</dbReference>
<evidence type="ECO:0000256" key="3">
    <source>
        <dbReference type="ARBA" id="ARBA00022989"/>
    </source>
</evidence>
<accession>A0ABR0SNQ1</accession>
<evidence type="ECO:0000256" key="2">
    <source>
        <dbReference type="ARBA" id="ARBA00022692"/>
    </source>
</evidence>
<evidence type="ECO:0000256" key="4">
    <source>
        <dbReference type="ARBA" id="ARBA00023136"/>
    </source>
</evidence>
<evidence type="ECO:0000256" key="5">
    <source>
        <dbReference type="SAM" id="Phobius"/>
    </source>
</evidence>
<feature type="transmembrane region" description="Helical" evidence="5">
    <location>
        <begin position="12"/>
        <end position="36"/>
    </location>
</feature>
<name>A0ABR0SNQ1_9HYPO</name>
<reference evidence="7 8" key="1">
    <citation type="submission" date="2024-01" db="EMBL/GenBank/DDBJ databases">
        <title>Complete genome of Cladobotryum mycophilum ATHUM6906.</title>
        <authorList>
            <person name="Christinaki A.C."/>
            <person name="Myridakis A.I."/>
            <person name="Kouvelis V.N."/>
        </authorList>
    </citation>
    <scope>NUCLEOTIDE SEQUENCE [LARGE SCALE GENOMIC DNA]</scope>
    <source>
        <strain evidence="7 8">ATHUM6906</strain>
    </source>
</reference>
<comment type="subcellular location">
    <subcellularLocation>
        <location evidence="1">Membrane</location>
        <topology evidence="1">Multi-pass membrane protein</topology>
    </subcellularLocation>
</comment>
<keyword evidence="2 5" id="KW-0812">Transmembrane</keyword>
<organism evidence="7 8">
    <name type="scientific">Cladobotryum mycophilum</name>
    <dbReference type="NCBI Taxonomy" id="491253"/>
    <lineage>
        <taxon>Eukaryota</taxon>
        <taxon>Fungi</taxon>
        <taxon>Dikarya</taxon>
        <taxon>Ascomycota</taxon>
        <taxon>Pezizomycotina</taxon>
        <taxon>Sordariomycetes</taxon>
        <taxon>Hypocreomycetidae</taxon>
        <taxon>Hypocreales</taxon>
        <taxon>Hypocreaceae</taxon>
        <taxon>Cladobotryum</taxon>
    </lineage>
</organism>
<feature type="domain" description="MARVEL" evidence="6">
    <location>
        <begin position="20"/>
        <end position="135"/>
    </location>
</feature>
<evidence type="ECO:0000259" key="6">
    <source>
        <dbReference type="Pfam" id="PF01284"/>
    </source>
</evidence>
<dbReference type="PANTHER" id="PTHR39608:SF2">
    <property type="entry name" value="MARVEL DOMAIN-CONTAINING PROTEIN"/>
    <property type="match status" value="1"/>
</dbReference>
<dbReference type="Pfam" id="PF01284">
    <property type="entry name" value="MARVEL"/>
    <property type="match status" value="1"/>
</dbReference>
<comment type="caution">
    <text evidence="7">The sequence shown here is derived from an EMBL/GenBank/DDBJ whole genome shotgun (WGS) entry which is preliminary data.</text>
</comment>
<proteinExistence type="predicted"/>
<feature type="transmembrane region" description="Helical" evidence="5">
    <location>
        <begin position="118"/>
        <end position="136"/>
    </location>
</feature>
<evidence type="ECO:0000313" key="7">
    <source>
        <dbReference type="EMBL" id="KAK5993790.1"/>
    </source>
</evidence>
<keyword evidence="4 5" id="KW-0472">Membrane</keyword>
<protein>
    <recommendedName>
        <fullName evidence="6">MARVEL domain-containing protein</fullName>
    </recommendedName>
</protein>
<evidence type="ECO:0000256" key="1">
    <source>
        <dbReference type="ARBA" id="ARBA00004141"/>
    </source>
</evidence>
<dbReference type="InterPro" id="IPR008253">
    <property type="entry name" value="Marvel"/>
</dbReference>
<keyword evidence="8" id="KW-1185">Reference proteome</keyword>
<dbReference type="EMBL" id="JAVFKD010000012">
    <property type="protein sequence ID" value="KAK5993790.1"/>
    <property type="molecule type" value="Genomic_DNA"/>
</dbReference>
<dbReference type="PANTHER" id="PTHR39608">
    <property type="entry name" value="INTEGRAL MEMBRANE PROTEIN (AFU_ORTHOLOGUE AFUA_5G08640)"/>
    <property type="match status" value="1"/>
</dbReference>
<gene>
    <name evidence="7" type="ORF">PT974_07227</name>
</gene>
<sequence length="164" mass="18496">MFGDRSHGLMRYLAFANHLLVFVSSTIVVGILSFFIHELPNRGAHVVYQEVIAVLTMVLWLFGMGLPLWKGYRGHLLPLSLIFSYLWLTSFIFASQSWSGNRCRNNGPGFGRCSLKHTSQAFTFLTFFFLFCNVIIESLLTRSEPTTQHVTKERPGSDVSGVTA</sequence>
<keyword evidence="3 5" id="KW-1133">Transmembrane helix</keyword>
<feature type="transmembrane region" description="Helical" evidence="5">
    <location>
        <begin position="76"/>
        <end position="98"/>
    </location>
</feature>